<dbReference type="Proteomes" id="UP000230052">
    <property type="component" value="Unassembled WGS sequence"/>
</dbReference>
<organism evidence="3 4">
    <name type="scientific">Candidatus Aquitaenariimonas noxiae</name>
    <dbReference type="NCBI Taxonomy" id="1974741"/>
    <lineage>
        <taxon>Bacteria</taxon>
        <taxon>Pseudomonadati</taxon>
        <taxon>Candidatus Omnitrophota</taxon>
        <taxon>Candidatus Aquitaenariimonas</taxon>
    </lineage>
</organism>
<proteinExistence type="predicted"/>
<accession>A0A2J0KTP0</accession>
<name>A0A2J0KTP0_9BACT</name>
<keyword evidence="2" id="KW-1133">Transmembrane helix</keyword>
<evidence type="ECO:0000313" key="4">
    <source>
        <dbReference type="Proteomes" id="UP000230052"/>
    </source>
</evidence>
<feature type="transmembrane region" description="Helical" evidence="2">
    <location>
        <begin position="6"/>
        <end position="27"/>
    </location>
</feature>
<dbReference type="EMBL" id="PEWV01000071">
    <property type="protein sequence ID" value="PIU41149.1"/>
    <property type="molecule type" value="Genomic_DNA"/>
</dbReference>
<protein>
    <submittedName>
        <fullName evidence="3">Uncharacterized protein</fullName>
    </submittedName>
</protein>
<gene>
    <name evidence="3" type="ORF">COS99_07365</name>
</gene>
<evidence type="ECO:0000256" key="1">
    <source>
        <dbReference type="SAM" id="Coils"/>
    </source>
</evidence>
<sequence>MSLKIAFIASSLLNIILIMLLISKSGAKARISSSIKRKHEEEEKEEKGLRKIKNTLAQIRREVSLLIETVALKGTIPAVEIEKFIPQTKEMIERLGNGNMNYPKNIMTKLAVTKLKINDKLNEISKQTQDGKVEALGYLITPSLLSINSAIKNTVEAIDSL</sequence>
<keyword evidence="2" id="KW-0812">Transmembrane</keyword>
<evidence type="ECO:0000313" key="3">
    <source>
        <dbReference type="EMBL" id="PIU41149.1"/>
    </source>
</evidence>
<dbReference type="AlphaFoldDB" id="A0A2J0KTP0"/>
<reference evidence="3 4" key="1">
    <citation type="submission" date="2017-09" db="EMBL/GenBank/DDBJ databases">
        <title>Depth-based differentiation of microbial function through sediment-hosted aquifers and enrichment of novel symbionts in the deep terrestrial subsurface.</title>
        <authorList>
            <person name="Probst A.J."/>
            <person name="Ladd B."/>
            <person name="Jarett J.K."/>
            <person name="Geller-Mcgrath D.E."/>
            <person name="Sieber C.M."/>
            <person name="Emerson J.B."/>
            <person name="Anantharaman K."/>
            <person name="Thomas B.C."/>
            <person name="Malmstrom R."/>
            <person name="Stieglmeier M."/>
            <person name="Klingl A."/>
            <person name="Woyke T."/>
            <person name="Ryan C.M."/>
            <person name="Banfield J.F."/>
        </authorList>
    </citation>
    <scope>NUCLEOTIDE SEQUENCE [LARGE SCALE GENOMIC DNA]</scope>
    <source>
        <strain evidence="3">CG07_land_8_20_14_0_80_42_15</strain>
    </source>
</reference>
<comment type="caution">
    <text evidence="3">The sequence shown here is derived from an EMBL/GenBank/DDBJ whole genome shotgun (WGS) entry which is preliminary data.</text>
</comment>
<evidence type="ECO:0000256" key="2">
    <source>
        <dbReference type="SAM" id="Phobius"/>
    </source>
</evidence>
<keyword evidence="2" id="KW-0472">Membrane</keyword>
<feature type="coiled-coil region" evidence="1">
    <location>
        <begin position="42"/>
        <end position="69"/>
    </location>
</feature>
<keyword evidence="1" id="KW-0175">Coiled coil</keyword>